<evidence type="ECO:0000256" key="2">
    <source>
        <dbReference type="ARBA" id="ARBA00022759"/>
    </source>
</evidence>
<comment type="function">
    <text evidence="4">Involved in correct processing of both the 5' and 3' ends of 23S rRNA precursor. Processes 30S rRNA precursor transcript even in absence of ribonuclease 3 (Rnc); Rnc processes 30S rRNA into smaller rRNA precursors.</text>
</comment>
<dbReference type="InterPro" id="IPR008226">
    <property type="entry name" value="Mini3_fam"/>
</dbReference>
<evidence type="ECO:0000259" key="5">
    <source>
        <dbReference type="SMART" id="SM00535"/>
    </source>
</evidence>
<evidence type="ECO:0000313" key="6">
    <source>
        <dbReference type="EMBL" id="KLI02496.1"/>
    </source>
</evidence>
<dbReference type="InterPro" id="IPR036389">
    <property type="entry name" value="RNase_III_sf"/>
</dbReference>
<keyword evidence="1 4" id="KW-0540">Nuclease</keyword>
<dbReference type="GO" id="GO:0019843">
    <property type="term" value="F:rRNA binding"/>
    <property type="evidence" value="ECO:0007669"/>
    <property type="project" value="UniProtKB-UniRule"/>
</dbReference>
<keyword evidence="2 4" id="KW-0255">Endonuclease</keyword>
<dbReference type="AlphaFoldDB" id="A0A0U1QPE6"/>
<dbReference type="PANTHER" id="PTHR34276">
    <property type="entry name" value="MINI-RIBONUCLEASE 3"/>
    <property type="match status" value="1"/>
</dbReference>
<keyword evidence="4" id="KW-0699">rRNA-binding</keyword>
<dbReference type="EC" id="3.1.26.-" evidence="4"/>
<dbReference type="STRING" id="1069536.SINU_07750"/>
<evidence type="ECO:0000256" key="4">
    <source>
        <dbReference type="HAMAP-Rule" id="MF_01468"/>
    </source>
</evidence>
<dbReference type="RefSeq" id="WP_010024053.1">
    <property type="nucleotide sequence ID" value="NZ_AFVQ02000096.1"/>
</dbReference>
<feature type="active site" evidence="4">
    <location>
        <position position="23"/>
    </location>
</feature>
<organism evidence="6 7">
    <name type="scientific">Sporolactobacillus inulinus CASD</name>
    <dbReference type="NCBI Taxonomy" id="1069536"/>
    <lineage>
        <taxon>Bacteria</taxon>
        <taxon>Bacillati</taxon>
        <taxon>Bacillota</taxon>
        <taxon>Bacilli</taxon>
        <taxon>Bacillales</taxon>
        <taxon>Sporolactobacillaceae</taxon>
        <taxon>Sporolactobacillus</taxon>
    </lineage>
</organism>
<accession>A0A0U1QPE6</accession>
<comment type="subcellular location">
    <subcellularLocation>
        <location evidence="4">Cytoplasm</location>
    </subcellularLocation>
</comment>
<keyword evidence="4" id="KW-0694">RNA-binding</keyword>
<evidence type="ECO:0000256" key="1">
    <source>
        <dbReference type="ARBA" id="ARBA00022722"/>
    </source>
</evidence>
<evidence type="ECO:0000313" key="7">
    <source>
        <dbReference type="Proteomes" id="UP000035553"/>
    </source>
</evidence>
<sequence length="142" mass="16004">MKGDQTKTDPKQLNSLALAYMGDAVIEVYVRKMLIDHSGRTKPHALHAQAVDYVSAKAQCRFLHELMDEGFLTDDECNTVRRGRNAKSHSVPRNTDVQTYNFSTGFEALIGTLFLEGKQERIDAIMEKMFEDHPVEGSGQNE</sequence>
<dbReference type="GO" id="GO:0006364">
    <property type="term" value="P:rRNA processing"/>
    <property type="evidence" value="ECO:0007669"/>
    <property type="project" value="UniProtKB-UniRule"/>
</dbReference>
<dbReference type="Pfam" id="PF00636">
    <property type="entry name" value="Ribonuclease_3"/>
    <property type="match status" value="1"/>
</dbReference>
<dbReference type="SUPFAM" id="SSF69065">
    <property type="entry name" value="RNase III domain-like"/>
    <property type="match status" value="1"/>
</dbReference>
<dbReference type="EMBL" id="AFVQ02000096">
    <property type="protein sequence ID" value="KLI02496.1"/>
    <property type="molecule type" value="Genomic_DNA"/>
</dbReference>
<feature type="domain" description="RNase III" evidence="5">
    <location>
        <begin position="1"/>
        <end position="141"/>
    </location>
</feature>
<dbReference type="Proteomes" id="UP000035553">
    <property type="component" value="Unassembled WGS sequence"/>
</dbReference>
<name>A0A0U1QPE6_9BACL</name>
<keyword evidence="4" id="KW-0460">Magnesium</keyword>
<comment type="subunit">
    <text evidence="4">Homodimer.</text>
</comment>
<dbReference type="HAMAP" id="MF_01468">
    <property type="entry name" value="RNase_Mini_III"/>
    <property type="match status" value="1"/>
</dbReference>
<protein>
    <recommendedName>
        <fullName evidence="4">Mini-ribonuclease 3</fullName>
        <shortName evidence="4">Mini-3</shortName>
        <shortName evidence="4">Mini-RNase 3</shortName>
        <ecNumber evidence="4">3.1.26.-</ecNumber>
    </recommendedName>
    <alternativeName>
        <fullName evidence="4">Mini-RNase III</fullName>
        <shortName evidence="4">Mini-III</shortName>
    </alternativeName>
</protein>
<keyword evidence="4" id="KW-0963">Cytoplasm</keyword>
<reference evidence="6 7" key="1">
    <citation type="journal article" date="2011" name="J. Bacteriol.">
        <title>Draft genome sequence of Sporolactobacillus inulinus strain CASD, an efficient D-lactic acid-producing bacterium with high-concentration lactate tolerance capability.</title>
        <authorList>
            <person name="Yu B."/>
            <person name="Su F."/>
            <person name="Wang L."/>
            <person name="Xu K."/>
            <person name="Zhao B."/>
            <person name="Xu P."/>
        </authorList>
    </citation>
    <scope>NUCLEOTIDE SEQUENCE [LARGE SCALE GENOMIC DNA]</scope>
    <source>
        <strain evidence="6 7">CASD</strain>
    </source>
</reference>
<dbReference type="OrthoDB" id="46571at2"/>
<comment type="caution">
    <text evidence="6">The sequence shown here is derived from an EMBL/GenBank/DDBJ whole genome shotgun (WGS) entry which is preliminary data.</text>
</comment>
<proteinExistence type="inferred from homology"/>
<dbReference type="CDD" id="cd00593">
    <property type="entry name" value="RIBOc"/>
    <property type="match status" value="1"/>
</dbReference>
<dbReference type="PANTHER" id="PTHR34276:SF1">
    <property type="entry name" value="MINI-RIBONUCLEASE 3"/>
    <property type="match status" value="1"/>
</dbReference>
<comment type="similarity">
    <text evidence="4">Belongs to the MrnC RNase family.</text>
</comment>
<keyword evidence="7" id="KW-1185">Reference proteome</keyword>
<dbReference type="Gene3D" id="1.10.1520.10">
    <property type="entry name" value="Ribonuclease III domain"/>
    <property type="match status" value="1"/>
</dbReference>
<gene>
    <name evidence="4" type="primary">mrnC</name>
    <name evidence="6" type="ORF">SINU_07750</name>
</gene>
<dbReference type="GO" id="GO:0005737">
    <property type="term" value="C:cytoplasm"/>
    <property type="evidence" value="ECO:0007669"/>
    <property type="project" value="UniProtKB-SubCell"/>
</dbReference>
<dbReference type="PIRSF" id="PIRSF005520">
    <property type="entry name" value="UCP005520"/>
    <property type="match status" value="1"/>
</dbReference>
<keyword evidence="3 4" id="KW-0378">Hydrolase</keyword>
<evidence type="ECO:0000256" key="3">
    <source>
        <dbReference type="ARBA" id="ARBA00022801"/>
    </source>
</evidence>
<comment type="cofactor">
    <cofactor evidence="4">
        <name>Mg(2+)</name>
        <dbReference type="ChEBI" id="CHEBI:18420"/>
    </cofactor>
</comment>
<dbReference type="InterPro" id="IPR000999">
    <property type="entry name" value="RNase_III_dom"/>
</dbReference>
<dbReference type="GO" id="GO:0004525">
    <property type="term" value="F:ribonuclease III activity"/>
    <property type="evidence" value="ECO:0007669"/>
    <property type="project" value="InterPro"/>
</dbReference>
<dbReference type="SMART" id="SM00535">
    <property type="entry name" value="RIBOc"/>
    <property type="match status" value="1"/>
</dbReference>
<keyword evidence="4" id="KW-0698">rRNA processing</keyword>
<keyword evidence="4" id="KW-0690">Ribosome biogenesis</keyword>